<dbReference type="Pfam" id="PF17306">
    <property type="entry name" value="DUF5355"/>
    <property type="match status" value="1"/>
</dbReference>
<dbReference type="EMBL" id="JAEUBF010000754">
    <property type="protein sequence ID" value="KAH3675498.1"/>
    <property type="molecule type" value="Genomic_DNA"/>
</dbReference>
<gene>
    <name evidence="1" type="ORF">WICMUC_002689</name>
</gene>
<evidence type="ECO:0000313" key="1">
    <source>
        <dbReference type="EMBL" id="KAH3675498.1"/>
    </source>
</evidence>
<reference evidence="1" key="2">
    <citation type="submission" date="2021-01" db="EMBL/GenBank/DDBJ databases">
        <authorList>
            <person name="Schikora-Tamarit M.A."/>
        </authorList>
    </citation>
    <scope>NUCLEOTIDE SEQUENCE</scope>
    <source>
        <strain evidence="1">CBS6341</strain>
    </source>
</reference>
<dbReference type="Proteomes" id="UP000769528">
    <property type="component" value="Unassembled WGS sequence"/>
</dbReference>
<name>A0A9P8TDH9_9ASCO</name>
<sequence length="258" mass="29657">MSRISVFIKNELSTLKSLFQSINFDRTGKILANFSNIIETFVSIFLSIEFYKQNKLGRSIGFLNYSINLIATNNEADGEDLSRLKSRISSLRNKIKANQSVSRSKLNKSLIQLSPSNPQIFVDITNLQFQLIEALKLKYHLQNNNLNYETIEDSSKLMGNFLPNGRPVPIEETRAWQPDFMGVLSCKFLYFIGSPLISSLNPQRAFDTNLRNELNSSNCPLEFGIRIMNSVFEIMDKIKKSKGFEKLRKYISFFFGKF</sequence>
<comment type="caution">
    <text evidence="1">The sequence shown here is derived from an EMBL/GenBank/DDBJ whole genome shotgun (WGS) entry which is preliminary data.</text>
</comment>
<accession>A0A9P8TDH9</accession>
<keyword evidence="2" id="KW-1185">Reference proteome</keyword>
<organism evidence="1 2">
    <name type="scientific">Wickerhamomyces mucosus</name>
    <dbReference type="NCBI Taxonomy" id="1378264"/>
    <lineage>
        <taxon>Eukaryota</taxon>
        <taxon>Fungi</taxon>
        <taxon>Dikarya</taxon>
        <taxon>Ascomycota</taxon>
        <taxon>Saccharomycotina</taxon>
        <taxon>Saccharomycetes</taxon>
        <taxon>Phaffomycetales</taxon>
        <taxon>Wickerhamomycetaceae</taxon>
        <taxon>Wickerhamomyces</taxon>
    </lineage>
</organism>
<dbReference type="OrthoDB" id="3980807at2759"/>
<reference evidence="1" key="1">
    <citation type="journal article" date="2021" name="Open Biol.">
        <title>Shared evolutionary footprints suggest mitochondrial oxidative damage underlies multiple complex I losses in fungi.</title>
        <authorList>
            <person name="Schikora-Tamarit M.A."/>
            <person name="Marcet-Houben M."/>
            <person name="Nosek J."/>
            <person name="Gabaldon T."/>
        </authorList>
    </citation>
    <scope>NUCLEOTIDE SEQUENCE</scope>
    <source>
        <strain evidence="1">CBS6341</strain>
    </source>
</reference>
<protein>
    <submittedName>
        <fullName evidence="1">Uncharacterized protein</fullName>
    </submittedName>
</protein>
<dbReference type="AlphaFoldDB" id="A0A9P8TDH9"/>
<evidence type="ECO:0000313" key="2">
    <source>
        <dbReference type="Proteomes" id="UP000769528"/>
    </source>
</evidence>
<dbReference type="InterPro" id="IPR035278">
    <property type="entry name" value="DUF5355"/>
</dbReference>
<proteinExistence type="predicted"/>